<feature type="region of interest" description="Disordered" evidence="1">
    <location>
        <begin position="1"/>
        <end position="28"/>
    </location>
</feature>
<reference evidence="2 3" key="2">
    <citation type="journal article" date="2013" name="Genome Announc.">
        <title>Draft Genome Sequences of Porphyromonas crevioricanis JCM 15906T and Porphyromonas cansulci JCM 13913T Isolated from a Canine Oral Cavity.</title>
        <authorList>
            <person name="Sakamoto M."/>
            <person name="Tanaka N."/>
            <person name="Shiwa Y."/>
            <person name="Yoshikawa H."/>
            <person name="Ohkuma M."/>
        </authorList>
    </citation>
    <scope>NUCLEOTIDE SEQUENCE [LARGE SCALE GENOMIC DNA]</scope>
    <source>
        <strain evidence="2 3">JCM 15906</strain>
    </source>
</reference>
<dbReference type="EMBL" id="BAOU01000012">
    <property type="protein sequence ID" value="GAD04792.1"/>
    <property type="molecule type" value="Genomic_DNA"/>
</dbReference>
<dbReference type="AlphaFoldDB" id="T1CM82"/>
<organism evidence="2 3">
    <name type="scientific">Porphyromonas crevioricanis JCM 15906</name>
    <dbReference type="NCBI Taxonomy" id="1305617"/>
    <lineage>
        <taxon>Bacteria</taxon>
        <taxon>Pseudomonadati</taxon>
        <taxon>Bacteroidota</taxon>
        <taxon>Bacteroidia</taxon>
        <taxon>Bacteroidales</taxon>
        <taxon>Porphyromonadaceae</taxon>
        <taxon>Porphyromonas</taxon>
    </lineage>
</organism>
<evidence type="ECO:0000313" key="3">
    <source>
        <dbReference type="Proteomes" id="UP000018031"/>
    </source>
</evidence>
<dbReference type="Proteomes" id="UP000018031">
    <property type="component" value="Unassembled WGS sequence"/>
</dbReference>
<accession>T1CM82</accession>
<evidence type="ECO:0000256" key="1">
    <source>
        <dbReference type="SAM" id="MobiDB-lite"/>
    </source>
</evidence>
<sequence length="57" mass="6830">MKKRRGTEDFAKSSREKRATKRKRVAQDNQSCATFLLHLRCFCLLRFVSKERKDKIL</sequence>
<comment type="caution">
    <text evidence="2">The sequence shown here is derived from an EMBL/GenBank/DDBJ whole genome shotgun (WGS) entry which is preliminary data.</text>
</comment>
<name>T1CM82_9PORP</name>
<protein>
    <submittedName>
        <fullName evidence="2">Uncharacterized protein</fullName>
    </submittedName>
</protein>
<feature type="compositionally biased region" description="Basic and acidic residues" evidence="1">
    <location>
        <begin position="1"/>
        <end position="17"/>
    </location>
</feature>
<gene>
    <name evidence="2" type="ORF">PORCRE_488</name>
</gene>
<proteinExistence type="predicted"/>
<evidence type="ECO:0000313" key="2">
    <source>
        <dbReference type="EMBL" id="GAD04792.1"/>
    </source>
</evidence>
<reference evidence="3" key="1">
    <citation type="journal article" date="2013" name="Genome">
        <title>Draft Genome Sequences of Porphyromonas crevioricanis JCM 15906T and Porphyromonas cansulci JCM 13913T Isolated from a Canine Oral Cavity.</title>
        <authorList>
            <person name="Sakamoto M."/>
            <person name="Tanaka N."/>
            <person name="Shiwa Y."/>
            <person name="Yoshikawa H."/>
            <person name="Ohkuma M."/>
        </authorList>
    </citation>
    <scope>NUCLEOTIDE SEQUENCE [LARGE SCALE GENOMIC DNA]</scope>
    <source>
        <strain evidence="3">JCM 15906</strain>
    </source>
</reference>